<dbReference type="InterPro" id="IPR050065">
    <property type="entry name" value="GlmU-like"/>
</dbReference>
<name>A0A838LDR1_9SPHN</name>
<feature type="domain" description="Nucleotidyl transferase" evidence="3">
    <location>
        <begin position="1"/>
        <end position="123"/>
    </location>
</feature>
<sequence>MLLAAGLGKRMRPLTATRPKPLIEVAGKSLLDHSLDRVRAAGVKKVVVNVHYLADALEAHVRRHAADLDVTISDERATLLETGGGVVHALPLLGDKPFFVINSDNLWVDGPVDTLRLLANRWEDESMDALLLVVALARATAHSGQGDFHMDATGHLRRREPRKVAPFVYTGVQLVSPRLFADAPEGPFSTNILWDRAIAKGRAFGVVHQGLWCDVGTPVALPLAEELLKGG</sequence>
<keyword evidence="2" id="KW-0548">Nucleotidyltransferase</keyword>
<evidence type="ECO:0000256" key="1">
    <source>
        <dbReference type="ARBA" id="ARBA00022679"/>
    </source>
</evidence>
<evidence type="ECO:0000259" key="3">
    <source>
        <dbReference type="Pfam" id="PF00483"/>
    </source>
</evidence>
<reference evidence="4 5" key="1">
    <citation type="submission" date="2020-07" db="EMBL/GenBank/DDBJ databases">
        <authorList>
            <person name="Sun Q."/>
        </authorList>
    </citation>
    <scope>NUCLEOTIDE SEQUENCE [LARGE SCALE GENOMIC DNA]</scope>
    <source>
        <strain evidence="4 5">CGMCC 1.13654</strain>
    </source>
</reference>
<evidence type="ECO:0000313" key="4">
    <source>
        <dbReference type="EMBL" id="MBA2936276.1"/>
    </source>
</evidence>
<proteinExistence type="predicted"/>
<organism evidence="4 5">
    <name type="scientific">Sphingomonas chungangi</name>
    <dbReference type="NCBI Taxonomy" id="2683589"/>
    <lineage>
        <taxon>Bacteria</taxon>
        <taxon>Pseudomonadati</taxon>
        <taxon>Pseudomonadota</taxon>
        <taxon>Alphaproteobacteria</taxon>
        <taxon>Sphingomonadales</taxon>
        <taxon>Sphingomonadaceae</taxon>
        <taxon>Sphingomonas</taxon>
    </lineage>
</organism>
<protein>
    <submittedName>
        <fullName evidence="4">Nucleotidyltransferase family protein</fullName>
    </submittedName>
</protein>
<dbReference type="Pfam" id="PF00483">
    <property type="entry name" value="NTP_transferase"/>
    <property type="match status" value="1"/>
</dbReference>
<dbReference type="PANTHER" id="PTHR43584">
    <property type="entry name" value="NUCLEOTIDYL TRANSFERASE"/>
    <property type="match status" value="1"/>
</dbReference>
<dbReference type="InterPro" id="IPR005835">
    <property type="entry name" value="NTP_transferase_dom"/>
</dbReference>
<dbReference type="GO" id="GO:0016779">
    <property type="term" value="F:nucleotidyltransferase activity"/>
    <property type="evidence" value="ECO:0007669"/>
    <property type="project" value="UniProtKB-KW"/>
</dbReference>
<dbReference type="Proteomes" id="UP000570166">
    <property type="component" value="Unassembled WGS sequence"/>
</dbReference>
<keyword evidence="1 4" id="KW-0808">Transferase</keyword>
<dbReference type="EMBL" id="JACEIB010000027">
    <property type="protein sequence ID" value="MBA2936276.1"/>
    <property type="molecule type" value="Genomic_DNA"/>
</dbReference>
<evidence type="ECO:0000256" key="2">
    <source>
        <dbReference type="ARBA" id="ARBA00022695"/>
    </source>
</evidence>
<gene>
    <name evidence="4" type="ORF">HZF05_19515</name>
</gene>
<dbReference type="PANTHER" id="PTHR43584:SF8">
    <property type="entry name" value="N-ACETYLMURAMATE ALPHA-1-PHOSPHATE URIDYLYLTRANSFERASE"/>
    <property type="match status" value="1"/>
</dbReference>
<accession>A0A838LDR1</accession>
<comment type="caution">
    <text evidence="4">The sequence shown here is derived from an EMBL/GenBank/DDBJ whole genome shotgun (WGS) entry which is preliminary data.</text>
</comment>
<evidence type="ECO:0000313" key="5">
    <source>
        <dbReference type="Proteomes" id="UP000570166"/>
    </source>
</evidence>
<dbReference type="SUPFAM" id="SSF53448">
    <property type="entry name" value="Nucleotide-diphospho-sugar transferases"/>
    <property type="match status" value="1"/>
</dbReference>
<keyword evidence="5" id="KW-1185">Reference proteome</keyword>
<dbReference type="Gene3D" id="3.90.550.10">
    <property type="entry name" value="Spore Coat Polysaccharide Biosynthesis Protein SpsA, Chain A"/>
    <property type="match status" value="1"/>
</dbReference>
<dbReference type="AlphaFoldDB" id="A0A838LDR1"/>
<dbReference type="CDD" id="cd06422">
    <property type="entry name" value="NTP_transferase_like_1"/>
    <property type="match status" value="1"/>
</dbReference>
<dbReference type="InterPro" id="IPR029044">
    <property type="entry name" value="Nucleotide-diphossugar_trans"/>
</dbReference>